<feature type="domain" description="Mur ligase central" evidence="10">
    <location>
        <begin position="518"/>
        <end position="652"/>
    </location>
</feature>
<accession>A0A1F5KAC2</accession>
<dbReference type="UniPathway" id="UPA00219"/>
<dbReference type="GO" id="GO:0008764">
    <property type="term" value="F:UDP-N-acetylmuramoylalanine-D-glutamate ligase activity"/>
    <property type="evidence" value="ECO:0007669"/>
    <property type="project" value="UniProtKB-UniRule"/>
</dbReference>
<keyword evidence="5 7" id="KW-0547">Nucleotide-binding</keyword>
<reference evidence="13 14" key="1">
    <citation type="journal article" date="2016" name="Nat. Commun.">
        <title>Thousands of microbial genomes shed light on interconnected biogeochemical processes in an aquifer system.</title>
        <authorList>
            <person name="Anantharaman K."/>
            <person name="Brown C.T."/>
            <person name="Hug L.A."/>
            <person name="Sharon I."/>
            <person name="Castelle C.J."/>
            <person name="Probst A.J."/>
            <person name="Thomas B.C."/>
            <person name="Singh A."/>
            <person name="Wilkins M.J."/>
            <person name="Karaoz U."/>
            <person name="Brodie E.L."/>
            <person name="Williams K.H."/>
            <person name="Hubbard S.S."/>
            <person name="Banfield J.F."/>
        </authorList>
    </citation>
    <scope>NUCLEOTIDE SEQUENCE [LARGE SCALE GENOMIC DNA]</scope>
</reference>
<feature type="binding site" evidence="7">
    <location>
        <begin position="520"/>
        <end position="526"/>
    </location>
    <ligand>
        <name>ATP</name>
        <dbReference type="ChEBI" id="CHEBI:30616"/>
    </ligand>
</feature>
<organism evidence="13 14">
    <name type="scientific">Candidatus Daviesbacteria bacterium RIFCSPHIGHO2_12_FULL_37_11</name>
    <dbReference type="NCBI Taxonomy" id="1797777"/>
    <lineage>
        <taxon>Bacteria</taxon>
        <taxon>Candidatus Daviesiibacteriota</taxon>
    </lineage>
</organism>
<protein>
    <recommendedName>
        <fullName evidence="7 8">Multifunctional fusion protein</fullName>
    </recommendedName>
    <domain>
        <recommendedName>
            <fullName evidence="7">UDP-N-acetylmuramoylalanine--D-glutamate ligase</fullName>
            <ecNumber evidence="7">6.3.2.9</ecNumber>
        </recommendedName>
        <alternativeName>
            <fullName evidence="7">D-glutamic acid-adding enzyme</fullName>
        </alternativeName>
        <alternativeName>
            <fullName evidence="7">UDP-N-acetylmuramoyl-L-alanyl-D-glutamate synthetase</fullName>
        </alternativeName>
    </domain>
    <domain>
        <recommendedName>
            <fullName evidence="8">UDP-N-acetyl-alpha-D-muramoyl-L-alanyl-L-glutamate epimerase</fullName>
            <ecNumber evidence="8">5.1.1.23</ecNumber>
        </recommendedName>
        <alternativeName>
            <fullName evidence="8">UDP-MurNAc-L-Ala-L-Glu epimerase</fullName>
        </alternativeName>
    </domain>
</protein>
<dbReference type="GO" id="GO:0016855">
    <property type="term" value="F:racemase and epimerase activity, acting on amino acids and derivatives"/>
    <property type="evidence" value="ECO:0007669"/>
    <property type="project" value="UniProtKB-UniRule"/>
</dbReference>
<dbReference type="EC" id="5.1.1.23" evidence="8"/>
<keyword evidence="7" id="KW-0133">Cell shape</keyword>
<evidence type="ECO:0000256" key="4">
    <source>
        <dbReference type="ARBA" id="ARBA00022598"/>
    </source>
</evidence>
<comment type="catalytic activity">
    <reaction evidence="8">
        <text>UDP-N-acetyl-alpha-D-muramoyl-L-alanyl-L-glutamate + ATP + H2O = UDP-N-acetyl-alpha-D-muramoyl-L-alanyl-D-glutamate + AMP + diphosphate + H(+)</text>
        <dbReference type="Rhea" id="RHEA:58812"/>
        <dbReference type="ChEBI" id="CHEBI:15377"/>
        <dbReference type="ChEBI" id="CHEBI:15378"/>
        <dbReference type="ChEBI" id="CHEBI:30616"/>
        <dbReference type="ChEBI" id="CHEBI:33019"/>
        <dbReference type="ChEBI" id="CHEBI:83900"/>
        <dbReference type="ChEBI" id="CHEBI:142725"/>
        <dbReference type="ChEBI" id="CHEBI:456215"/>
        <dbReference type="EC" id="5.1.1.23"/>
    </reaction>
</comment>
<proteinExistence type="inferred from homology"/>
<dbReference type="HAMAP" id="MF_00639">
    <property type="entry name" value="MurD"/>
    <property type="match status" value="1"/>
</dbReference>
<keyword evidence="3 7" id="KW-0963">Cytoplasm</keyword>
<dbReference type="GO" id="GO:0009252">
    <property type="term" value="P:peptidoglycan biosynthetic process"/>
    <property type="evidence" value="ECO:0007669"/>
    <property type="project" value="UniProtKB-UniRule"/>
</dbReference>
<keyword evidence="7" id="KW-0961">Cell wall biogenesis/degradation</keyword>
<comment type="subcellular location">
    <subcellularLocation>
        <location evidence="1 7">Cytoplasm</location>
    </subcellularLocation>
</comment>
<evidence type="ECO:0000256" key="5">
    <source>
        <dbReference type="ARBA" id="ARBA00022741"/>
    </source>
</evidence>
<evidence type="ECO:0000256" key="8">
    <source>
        <dbReference type="HAMAP-Rule" id="MF_02209"/>
    </source>
</evidence>
<dbReference type="Pfam" id="PF08245">
    <property type="entry name" value="Mur_ligase_M"/>
    <property type="match status" value="1"/>
</dbReference>
<evidence type="ECO:0000313" key="14">
    <source>
        <dbReference type="Proteomes" id="UP000176527"/>
    </source>
</evidence>
<dbReference type="GO" id="GO:0071555">
    <property type="term" value="P:cell wall organization"/>
    <property type="evidence" value="ECO:0007669"/>
    <property type="project" value="UniProtKB-KW"/>
</dbReference>
<keyword evidence="6 7" id="KW-0067">ATP-binding</keyword>
<dbReference type="InterPro" id="IPR005762">
    <property type="entry name" value="MurD"/>
</dbReference>
<evidence type="ECO:0000259" key="10">
    <source>
        <dbReference type="Pfam" id="PF08245"/>
    </source>
</evidence>
<feature type="domain" description="Mur ligase C-terminal" evidence="9">
    <location>
        <begin position="656"/>
        <end position="775"/>
    </location>
</feature>
<dbReference type="InterPro" id="IPR058741">
    <property type="entry name" value="MurL_C"/>
</dbReference>
<evidence type="ECO:0000256" key="7">
    <source>
        <dbReference type="HAMAP-Rule" id="MF_00639"/>
    </source>
</evidence>
<keyword evidence="7" id="KW-0131">Cell cycle</keyword>
<dbReference type="GO" id="GO:0008360">
    <property type="term" value="P:regulation of cell shape"/>
    <property type="evidence" value="ECO:0007669"/>
    <property type="project" value="UniProtKB-KW"/>
</dbReference>
<evidence type="ECO:0000256" key="2">
    <source>
        <dbReference type="ARBA" id="ARBA00004752"/>
    </source>
</evidence>
<dbReference type="InterPro" id="IPR013221">
    <property type="entry name" value="Mur_ligase_cen"/>
</dbReference>
<dbReference type="InterPro" id="IPR058740">
    <property type="entry name" value="MurL_N"/>
</dbReference>
<comment type="function">
    <text evidence="8">Cell wall formation. Catalyzes epimerization of the terminal L-glutamate in UDP-N-acetyl-alpha-D-muramoyl-L-alanyl-L-glutamate.</text>
</comment>
<evidence type="ECO:0000259" key="12">
    <source>
        <dbReference type="Pfam" id="PF26299"/>
    </source>
</evidence>
<dbReference type="HAMAP" id="MF_02209">
    <property type="entry name" value="MurL"/>
    <property type="match status" value="1"/>
</dbReference>
<dbReference type="InterPro" id="IPR004101">
    <property type="entry name" value="Mur_ligase_C"/>
</dbReference>
<comment type="similarity">
    <text evidence="8">Belongs to the MurL family.</text>
</comment>
<keyword evidence="8" id="KW-0413">Isomerase</keyword>
<evidence type="ECO:0000259" key="9">
    <source>
        <dbReference type="Pfam" id="PF02875"/>
    </source>
</evidence>
<dbReference type="Gene3D" id="3.40.1190.10">
    <property type="entry name" value="Mur-like, catalytic domain"/>
    <property type="match status" value="1"/>
</dbReference>
<comment type="catalytic activity">
    <reaction evidence="7">
        <text>UDP-N-acetyl-alpha-D-muramoyl-L-alanine + D-glutamate + ATP = UDP-N-acetyl-alpha-D-muramoyl-L-alanyl-D-glutamate + ADP + phosphate + H(+)</text>
        <dbReference type="Rhea" id="RHEA:16429"/>
        <dbReference type="ChEBI" id="CHEBI:15378"/>
        <dbReference type="ChEBI" id="CHEBI:29986"/>
        <dbReference type="ChEBI" id="CHEBI:30616"/>
        <dbReference type="ChEBI" id="CHEBI:43474"/>
        <dbReference type="ChEBI" id="CHEBI:83898"/>
        <dbReference type="ChEBI" id="CHEBI:83900"/>
        <dbReference type="ChEBI" id="CHEBI:456216"/>
        <dbReference type="EC" id="6.3.2.9"/>
    </reaction>
</comment>
<dbReference type="Pfam" id="PF26298">
    <property type="entry name" value="MurL_epimerase_C"/>
    <property type="match status" value="1"/>
</dbReference>
<dbReference type="GO" id="GO:0005737">
    <property type="term" value="C:cytoplasm"/>
    <property type="evidence" value="ECO:0007669"/>
    <property type="project" value="UniProtKB-SubCell"/>
</dbReference>
<comment type="similarity">
    <text evidence="7">Belongs to the MurCDEF family.</text>
</comment>
<dbReference type="Pfam" id="PF26299">
    <property type="entry name" value="MurL_N"/>
    <property type="match status" value="1"/>
</dbReference>
<dbReference type="Gene3D" id="3.90.190.20">
    <property type="entry name" value="Mur ligase, C-terminal domain"/>
    <property type="match status" value="1"/>
</dbReference>
<sequence>MNFNELRKKHKQFIYEGYEIKEENGSLKVFFNFLTTPNIRFQPKITFPHVKWEAKFENLVFNLGMVELISYWKATCSPEIVIKAGHLNDEQIKWWKDLLIKGLGEFFYKNQIDFTHPELVDIVCHPEPAKGEARSFQERLDSGSIKKMPKQVWYDTELKDRNLILVGGGKDSAVTMETLRMSEKDFNCLMLNPTQAARDMVEAGGCKNSIIVSRTIDPKLLELNKQGYLNGHTPFSAYLAFLSTLAAVLYDYKNIVVSNEASSNEGNVEYHGQIINHQYSKSFEFEEKFRDYSKKYLSSETNYYSYLRSQNELEIARQFSKLEKYHQIFRSCNVGSKAGIWCGECSKCLFAYIILFPFLGNQLKEIFGKDLLDDEKLTPIMEELLQLPGKFKPFECVGTKEEIEYVMLLCILKLKGKNLPYLLKKFKNRISVLILGMGREGQSVMHFLKKYVPDIKIGTADQKNDKNYLNNLINYDVIIKSPGIPYLPEILRAKENGKIISSVTQIFFDLFKGKITGVTGTKGKSTTASLIYGVLKSGGLDVYLAGNIGKPALDLLEKTNENSIVVYELSSFQLADLQKSPHIAVITNIYPDHLDYHGSFENYKTSKENIGRFQTKKDILISNKDGVEAAKVVGRLFKIPESKINEAIKNFKQLPHRLEFIAEKKGIRFYNDSLATNPHATMYGLKILGSEVETLIIGGYDRGVDYSVLGPVIAKSKIKILILFPVTGERIWQALRHSGLDPESIKKFDVTSMEEAVKIAFDFTSSGKICLLSPASASFNMFKDYADRGDQFKKLVKEF</sequence>
<gene>
    <name evidence="7" type="primary">murD</name>
    <name evidence="8" type="synonym">murL</name>
    <name evidence="13" type="ORF">A3F00_05125</name>
</gene>
<dbReference type="SUPFAM" id="SSF53623">
    <property type="entry name" value="MurD-like peptide ligases, catalytic domain"/>
    <property type="match status" value="1"/>
</dbReference>
<keyword evidence="4 7" id="KW-0436">Ligase</keyword>
<keyword evidence="7" id="KW-0573">Peptidoglycan synthesis</keyword>
<feature type="domain" description="MurL N-terminal" evidence="12">
    <location>
        <begin position="7"/>
        <end position="305"/>
    </location>
</feature>
<dbReference type="InterPro" id="IPR043689">
    <property type="entry name" value="MurL"/>
</dbReference>
<dbReference type="InterPro" id="IPR036565">
    <property type="entry name" value="Mur-like_cat_sf"/>
</dbReference>
<dbReference type="EMBL" id="MFDE01000040">
    <property type="protein sequence ID" value="OGE37541.1"/>
    <property type="molecule type" value="Genomic_DNA"/>
</dbReference>
<evidence type="ECO:0000256" key="3">
    <source>
        <dbReference type="ARBA" id="ARBA00022490"/>
    </source>
</evidence>
<evidence type="ECO:0000256" key="1">
    <source>
        <dbReference type="ARBA" id="ARBA00004496"/>
    </source>
</evidence>
<evidence type="ECO:0000259" key="11">
    <source>
        <dbReference type="Pfam" id="PF26298"/>
    </source>
</evidence>
<dbReference type="InterPro" id="IPR036615">
    <property type="entry name" value="Mur_ligase_C_dom_sf"/>
</dbReference>
<dbReference type="SUPFAM" id="SSF53244">
    <property type="entry name" value="MurD-like peptide ligases, peptide-binding domain"/>
    <property type="match status" value="1"/>
</dbReference>
<name>A0A1F5KAC2_9BACT</name>
<comment type="function">
    <text evidence="7">Cell wall formation. Catalyzes the addition of glutamate to the nucleotide precursor UDP-N-acetylmuramoyl-L-alanine (UMA).</text>
</comment>
<dbReference type="Pfam" id="PF02875">
    <property type="entry name" value="Mur_ligase_C"/>
    <property type="match status" value="1"/>
</dbReference>
<comment type="pathway">
    <text evidence="2 7">Cell wall biogenesis; peptidoglycan biosynthesis.</text>
</comment>
<evidence type="ECO:0000313" key="13">
    <source>
        <dbReference type="EMBL" id="OGE37541.1"/>
    </source>
</evidence>
<dbReference type="GO" id="GO:0005524">
    <property type="term" value="F:ATP binding"/>
    <property type="evidence" value="ECO:0007669"/>
    <property type="project" value="UniProtKB-UniRule"/>
</dbReference>
<comment type="caution">
    <text evidence="13">The sequence shown here is derived from an EMBL/GenBank/DDBJ whole genome shotgun (WGS) entry which is preliminary data.</text>
</comment>
<dbReference type="Proteomes" id="UP000176527">
    <property type="component" value="Unassembled WGS sequence"/>
</dbReference>
<evidence type="ECO:0000256" key="6">
    <source>
        <dbReference type="ARBA" id="ARBA00022840"/>
    </source>
</evidence>
<dbReference type="EC" id="6.3.2.9" evidence="7"/>
<feature type="domain" description="MurL C-terminal" evidence="11">
    <location>
        <begin position="330"/>
        <end position="409"/>
    </location>
</feature>
<dbReference type="PANTHER" id="PTHR43692:SF1">
    <property type="entry name" value="UDP-N-ACETYLMURAMOYLALANINE--D-GLUTAMATE LIGASE"/>
    <property type="match status" value="1"/>
</dbReference>
<keyword evidence="7" id="KW-0132">Cell division</keyword>
<dbReference type="AlphaFoldDB" id="A0A1F5KAC2"/>
<dbReference type="PANTHER" id="PTHR43692">
    <property type="entry name" value="UDP-N-ACETYLMURAMOYLALANINE--D-GLUTAMATE LIGASE"/>
    <property type="match status" value="1"/>
</dbReference>
<dbReference type="GO" id="GO:0051301">
    <property type="term" value="P:cell division"/>
    <property type="evidence" value="ECO:0007669"/>
    <property type="project" value="UniProtKB-KW"/>
</dbReference>